<dbReference type="Proteomes" id="UP001358586">
    <property type="component" value="Chromosome 5"/>
</dbReference>
<protein>
    <submittedName>
        <fullName evidence="2">Uncharacterized protein</fullName>
    </submittedName>
</protein>
<organism evidence="2 3">
    <name type="scientific">Gossypium arboreum</name>
    <name type="common">Tree cotton</name>
    <name type="synonym">Gossypium nanking</name>
    <dbReference type="NCBI Taxonomy" id="29729"/>
    <lineage>
        <taxon>Eukaryota</taxon>
        <taxon>Viridiplantae</taxon>
        <taxon>Streptophyta</taxon>
        <taxon>Embryophyta</taxon>
        <taxon>Tracheophyta</taxon>
        <taxon>Spermatophyta</taxon>
        <taxon>Magnoliopsida</taxon>
        <taxon>eudicotyledons</taxon>
        <taxon>Gunneridae</taxon>
        <taxon>Pentapetalae</taxon>
        <taxon>rosids</taxon>
        <taxon>malvids</taxon>
        <taxon>Malvales</taxon>
        <taxon>Malvaceae</taxon>
        <taxon>Malvoideae</taxon>
        <taxon>Gossypium</taxon>
    </lineage>
</organism>
<keyword evidence="3" id="KW-1185">Reference proteome</keyword>
<evidence type="ECO:0000256" key="1">
    <source>
        <dbReference type="SAM" id="MobiDB-lite"/>
    </source>
</evidence>
<comment type="caution">
    <text evidence="2">The sequence shown here is derived from an EMBL/GenBank/DDBJ whole genome shotgun (WGS) entry which is preliminary data.</text>
</comment>
<accession>A0ABR0Q4D6</accession>
<evidence type="ECO:0000313" key="3">
    <source>
        <dbReference type="Proteomes" id="UP001358586"/>
    </source>
</evidence>
<proteinExistence type="predicted"/>
<dbReference type="EMBL" id="JARKNE010000005">
    <property type="protein sequence ID" value="KAK5834072.1"/>
    <property type="molecule type" value="Genomic_DNA"/>
</dbReference>
<reference evidence="2 3" key="1">
    <citation type="submission" date="2023-03" db="EMBL/GenBank/DDBJ databases">
        <title>WGS of Gossypium arboreum.</title>
        <authorList>
            <person name="Yu D."/>
        </authorList>
    </citation>
    <scope>NUCLEOTIDE SEQUENCE [LARGE SCALE GENOMIC DNA]</scope>
    <source>
        <tissue evidence="2">Leaf</tissue>
    </source>
</reference>
<gene>
    <name evidence="2" type="ORF">PVK06_017945</name>
</gene>
<feature type="region of interest" description="Disordered" evidence="1">
    <location>
        <begin position="152"/>
        <end position="178"/>
    </location>
</feature>
<name>A0ABR0Q4D6_GOSAR</name>
<evidence type="ECO:0000313" key="2">
    <source>
        <dbReference type="EMBL" id="KAK5834072.1"/>
    </source>
</evidence>
<sequence length="213" mass="23985">MIFEALDTIDTMTSKSLQGMLLLPKFVLAIRAKSSKVPGKLNITSMPWDDSNLVWNMPQPAAATMPPFNSLRLLQYQLPSLLLQVQFAGFGLEDDDRVNISKHARQWSLPCEAPECIQAFFLGILYIAFRVQFPDAFKIFWKICRQPLTKQKTNTEPSTATAPKVTNSAAETMQKQNPDASRSAQVLVLLKLEIQDLKLLLLSMEIRKSGIFI</sequence>